<comment type="subcellular location">
    <subcellularLocation>
        <location evidence="1">Nucleus</location>
    </subcellularLocation>
</comment>
<evidence type="ECO:0000259" key="6">
    <source>
        <dbReference type="PROSITE" id="PS50217"/>
    </source>
</evidence>
<protein>
    <recommendedName>
        <fullName evidence="6">BZIP domain-containing protein</fullName>
    </recommendedName>
</protein>
<feature type="domain" description="BZIP" evidence="6">
    <location>
        <begin position="411"/>
        <end position="454"/>
    </location>
</feature>
<dbReference type="OMA" id="REDNNEF"/>
<gene>
    <name evidence="7" type="ORF">KP509_27G043400</name>
</gene>
<sequence>MTSSCSPNRETGSSLLVGSQADCMSVTASQSALAVSNTAMPPRKPPSMFVHQAPSIGRRSSLQSLNLDDFQSTPGDPNKRIGSMNMDEILKGMWIPEEGQTIGTSTVNTIDDAPFAHTWHHNVQRQGSIPLPRTLSRKMADELWKDIADTNIDMSFGAESACAGKISGAEQQVATSEMTLEDFLLKSGLVMTQNGPRVGHTSLLSFAPGYENLYGSSVAHNGGGDKLTHTNDLSNYKTIEDEKPNINSLPDLSLSTASAGQSNQAGIRPHNVQVESLKYGSLSPRSLDPLTNGSFQSVASKPRMQQIHKNAPFFMNDVNASTGASGNLPTIGVQGNCYVGPTDLNVDLGINGLAPGMDICNIKLGSPSSPLPDGVEPSHGSMSSSSPLRYGLDGVTTGRKRGFDSSLEKVVERRQRRMIKNRESAARSRARKQAYTVELETEVLRLKEENMRLRLLQKEMADKQKKQFIDMLASLPHVPSKNRTLRRTQTGPW</sequence>
<proteinExistence type="predicted"/>
<accession>A0A8T2RHG5</accession>
<dbReference type="GO" id="GO:0005634">
    <property type="term" value="C:nucleus"/>
    <property type="evidence" value="ECO:0007669"/>
    <property type="project" value="UniProtKB-SubCell"/>
</dbReference>
<feature type="region of interest" description="Disordered" evidence="5">
    <location>
        <begin position="370"/>
        <end position="390"/>
    </location>
</feature>
<evidence type="ECO:0000313" key="8">
    <source>
        <dbReference type="Proteomes" id="UP000825935"/>
    </source>
</evidence>
<dbReference type="PROSITE" id="PS00036">
    <property type="entry name" value="BZIP_BASIC"/>
    <property type="match status" value="1"/>
</dbReference>
<name>A0A8T2RHG5_CERRI</name>
<feature type="coiled-coil region" evidence="4">
    <location>
        <begin position="439"/>
        <end position="466"/>
    </location>
</feature>
<dbReference type="PANTHER" id="PTHR22952">
    <property type="entry name" value="CAMP-RESPONSE ELEMENT BINDING PROTEIN-RELATED"/>
    <property type="match status" value="1"/>
</dbReference>
<keyword evidence="2" id="KW-0238">DNA-binding</keyword>
<keyword evidence="3" id="KW-0539">Nucleus</keyword>
<keyword evidence="4" id="KW-0175">Coiled coil</keyword>
<dbReference type="Gene3D" id="1.20.5.170">
    <property type="match status" value="1"/>
</dbReference>
<dbReference type="SUPFAM" id="SSF57959">
    <property type="entry name" value="Leucine zipper domain"/>
    <property type="match status" value="1"/>
</dbReference>
<reference evidence="7 8" key="1">
    <citation type="submission" date="2021-08" db="EMBL/GenBank/DDBJ databases">
        <title>WGS assembly of Ceratopteris richardii.</title>
        <authorList>
            <person name="Marchant D.B."/>
            <person name="Chen G."/>
            <person name="Jenkins J."/>
            <person name="Shu S."/>
            <person name="Leebens-Mack J."/>
            <person name="Grimwood J."/>
            <person name="Schmutz J."/>
            <person name="Soltis P."/>
            <person name="Soltis D."/>
            <person name="Chen Z.-H."/>
        </authorList>
    </citation>
    <scope>NUCLEOTIDE SEQUENCE [LARGE SCALE GENOMIC DNA]</scope>
    <source>
        <strain evidence="7">Whitten #5841</strain>
        <tissue evidence="7">Leaf</tissue>
    </source>
</reference>
<dbReference type="GO" id="GO:0003677">
    <property type="term" value="F:DNA binding"/>
    <property type="evidence" value="ECO:0007669"/>
    <property type="project" value="UniProtKB-KW"/>
</dbReference>
<evidence type="ECO:0000313" key="7">
    <source>
        <dbReference type="EMBL" id="KAH7295351.1"/>
    </source>
</evidence>
<dbReference type="Pfam" id="PF00170">
    <property type="entry name" value="bZIP_1"/>
    <property type="match status" value="1"/>
</dbReference>
<evidence type="ECO:0000256" key="5">
    <source>
        <dbReference type="SAM" id="MobiDB-lite"/>
    </source>
</evidence>
<dbReference type="GO" id="GO:0045893">
    <property type="term" value="P:positive regulation of DNA-templated transcription"/>
    <property type="evidence" value="ECO:0007669"/>
    <property type="project" value="InterPro"/>
</dbReference>
<evidence type="ECO:0000256" key="3">
    <source>
        <dbReference type="ARBA" id="ARBA00023242"/>
    </source>
</evidence>
<dbReference type="InterPro" id="IPR046347">
    <property type="entry name" value="bZIP_sf"/>
</dbReference>
<evidence type="ECO:0000256" key="1">
    <source>
        <dbReference type="ARBA" id="ARBA00004123"/>
    </source>
</evidence>
<evidence type="ECO:0000256" key="4">
    <source>
        <dbReference type="SAM" id="Coils"/>
    </source>
</evidence>
<organism evidence="7 8">
    <name type="scientific">Ceratopteris richardii</name>
    <name type="common">Triangle waterfern</name>
    <dbReference type="NCBI Taxonomy" id="49495"/>
    <lineage>
        <taxon>Eukaryota</taxon>
        <taxon>Viridiplantae</taxon>
        <taxon>Streptophyta</taxon>
        <taxon>Embryophyta</taxon>
        <taxon>Tracheophyta</taxon>
        <taxon>Polypodiopsida</taxon>
        <taxon>Polypodiidae</taxon>
        <taxon>Polypodiales</taxon>
        <taxon>Pteridineae</taxon>
        <taxon>Pteridaceae</taxon>
        <taxon>Parkerioideae</taxon>
        <taxon>Ceratopteris</taxon>
    </lineage>
</organism>
<dbReference type="SMART" id="SM00338">
    <property type="entry name" value="BRLZ"/>
    <property type="match status" value="1"/>
</dbReference>
<dbReference type="InterPro" id="IPR004827">
    <property type="entry name" value="bZIP"/>
</dbReference>
<dbReference type="Proteomes" id="UP000825935">
    <property type="component" value="Chromosome 27"/>
</dbReference>
<dbReference type="InterPro" id="IPR043452">
    <property type="entry name" value="BZIP46-like"/>
</dbReference>
<dbReference type="CDD" id="cd14707">
    <property type="entry name" value="bZIP_plant_BZIP46"/>
    <property type="match status" value="1"/>
</dbReference>
<dbReference type="OrthoDB" id="1927218at2759"/>
<comment type="caution">
    <text evidence="7">The sequence shown here is derived from an EMBL/GenBank/DDBJ whole genome shotgun (WGS) entry which is preliminary data.</text>
</comment>
<evidence type="ECO:0000256" key="2">
    <source>
        <dbReference type="ARBA" id="ARBA00023125"/>
    </source>
</evidence>
<dbReference type="FunFam" id="1.20.5.170:FF:000036">
    <property type="entry name" value="ABSCISIC ACID-INSENSITIVE 5-like protein 2"/>
    <property type="match status" value="1"/>
</dbReference>
<dbReference type="PANTHER" id="PTHR22952:SF175">
    <property type="entry name" value="PROTEIN ABSCISIC ACID-INSENSITIVE 5"/>
    <property type="match status" value="1"/>
</dbReference>
<dbReference type="EMBL" id="CM035432">
    <property type="protein sequence ID" value="KAH7295351.1"/>
    <property type="molecule type" value="Genomic_DNA"/>
</dbReference>
<dbReference type="GO" id="GO:0003700">
    <property type="term" value="F:DNA-binding transcription factor activity"/>
    <property type="evidence" value="ECO:0007669"/>
    <property type="project" value="InterPro"/>
</dbReference>
<dbReference type="AlphaFoldDB" id="A0A8T2RHG5"/>
<keyword evidence="8" id="KW-1185">Reference proteome</keyword>
<dbReference type="PROSITE" id="PS50217">
    <property type="entry name" value="BZIP"/>
    <property type="match status" value="1"/>
</dbReference>